<feature type="transmembrane region" description="Helical" evidence="2">
    <location>
        <begin position="119"/>
        <end position="140"/>
    </location>
</feature>
<evidence type="ECO:0000256" key="1">
    <source>
        <dbReference type="SAM" id="MobiDB-lite"/>
    </source>
</evidence>
<keyword evidence="2" id="KW-0472">Membrane</keyword>
<dbReference type="Proteomes" id="UP000622017">
    <property type="component" value="Unassembled WGS sequence"/>
</dbReference>
<accession>A0ABR7MML3</accession>
<evidence type="ECO:0000313" key="4">
    <source>
        <dbReference type="Proteomes" id="UP000622017"/>
    </source>
</evidence>
<name>A0ABR7MML3_9BACT</name>
<proteinExistence type="predicted"/>
<feature type="compositionally biased region" description="Low complexity" evidence="1">
    <location>
        <begin position="64"/>
        <end position="81"/>
    </location>
</feature>
<feature type="compositionally biased region" description="Pro residues" evidence="1">
    <location>
        <begin position="82"/>
        <end position="93"/>
    </location>
</feature>
<keyword evidence="2" id="KW-0812">Transmembrane</keyword>
<keyword evidence="4" id="KW-1185">Reference proteome</keyword>
<evidence type="ECO:0000256" key="2">
    <source>
        <dbReference type="SAM" id="Phobius"/>
    </source>
</evidence>
<comment type="caution">
    <text evidence="3">The sequence shown here is derived from an EMBL/GenBank/DDBJ whole genome shotgun (WGS) entry which is preliminary data.</text>
</comment>
<reference evidence="3 4" key="1">
    <citation type="submission" date="2020-08" db="EMBL/GenBank/DDBJ databases">
        <title>Hymenobacter sp.</title>
        <authorList>
            <person name="Kim M.K."/>
        </authorList>
    </citation>
    <scope>NUCLEOTIDE SEQUENCE [LARGE SCALE GENOMIC DNA]</scope>
    <source>
        <strain evidence="3 4">BT507</strain>
    </source>
</reference>
<sequence>MEKDPSPLDTLRQLKEWLDAGAITPQEFEALKTKLVFNQGVHREGLPLPGTPSVEPTTEPEPHAPTAQPPYLASGAAAGPAVPLPTPATPDPEPTSAGLDPLAPGVGPVPSEAESRSPLGIILIVGGIVLLLGLMAYLVFGGRESERLTSTSQTAADTVAVQPEVGPQAEQIELPPVAAPETVRVAPAVLPTAPGPTTDSAVTATVLTPSAADEKAVRTRVQQALAAYYTDLQAAPFSADDHFAPSVERFYTLQNTTPEAISADLTTSHFPEFTDEQTQVVPGSLKVEPAAEDGTRTATYLETSTAFRQSRQQHQQTKAQVRVRFDPDYKIVYLRQERLLENKFTE</sequence>
<evidence type="ECO:0008006" key="5">
    <source>
        <dbReference type="Google" id="ProtNLM"/>
    </source>
</evidence>
<gene>
    <name evidence="3" type="ORF">H8B15_13690</name>
</gene>
<protein>
    <recommendedName>
        <fullName evidence="5">SHOCT domain-containing protein</fullName>
    </recommendedName>
</protein>
<evidence type="ECO:0000313" key="3">
    <source>
        <dbReference type="EMBL" id="MBC6611980.1"/>
    </source>
</evidence>
<organism evidence="3 4">
    <name type="scientific">Hymenobacter citatus</name>
    <dbReference type="NCBI Taxonomy" id="2763506"/>
    <lineage>
        <taxon>Bacteria</taxon>
        <taxon>Pseudomonadati</taxon>
        <taxon>Bacteroidota</taxon>
        <taxon>Cytophagia</taxon>
        <taxon>Cytophagales</taxon>
        <taxon>Hymenobacteraceae</taxon>
        <taxon>Hymenobacter</taxon>
    </lineage>
</organism>
<dbReference type="RefSeq" id="WP_187320257.1">
    <property type="nucleotide sequence ID" value="NZ_JACSCY010000011.1"/>
</dbReference>
<dbReference type="EMBL" id="JACSCY010000011">
    <property type="protein sequence ID" value="MBC6611980.1"/>
    <property type="molecule type" value="Genomic_DNA"/>
</dbReference>
<keyword evidence="2" id="KW-1133">Transmembrane helix</keyword>
<feature type="region of interest" description="Disordered" evidence="1">
    <location>
        <begin position="42"/>
        <end position="114"/>
    </location>
</feature>